<feature type="region of interest" description="Disordered" evidence="1">
    <location>
        <begin position="22"/>
        <end position="70"/>
    </location>
</feature>
<dbReference type="AlphaFoldDB" id="A0AAV7RTR7"/>
<name>A0AAV7RTR7_PLEWA</name>
<evidence type="ECO:0000313" key="2">
    <source>
        <dbReference type="EMBL" id="KAJ1154579.1"/>
    </source>
</evidence>
<dbReference type="Proteomes" id="UP001066276">
    <property type="component" value="Chromosome 5"/>
</dbReference>
<comment type="caution">
    <text evidence="2">The sequence shown here is derived from an EMBL/GenBank/DDBJ whole genome shotgun (WGS) entry which is preliminary data.</text>
</comment>
<evidence type="ECO:0000313" key="3">
    <source>
        <dbReference type="Proteomes" id="UP001066276"/>
    </source>
</evidence>
<accession>A0AAV7RTR7</accession>
<protein>
    <submittedName>
        <fullName evidence="2">Uncharacterized protein</fullName>
    </submittedName>
</protein>
<sequence>MTLVTCLEMMEETDLFHSKMELQERSQDGTKDSHTLITLRPGPKIKLPSDPLASQLGPESEWQSSRTPEEAVTAGAAVLRPPTCKVISCPIRPTTPGPRSWTKGVN</sequence>
<organism evidence="2 3">
    <name type="scientific">Pleurodeles waltl</name>
    <name type="common">Iberian ribbed newt</name>
    <dbReference type="NCBI Taxonomy" id="8319"/>
    <lineage>
        <taxon>Eukaryota</taxon>
        <taxon>Metazoa</taxon>
        <taxon>Chordata</taxon>
        <taxon>Craniata</taxon>
        <taxon>Vertebrata</taxon>
        <taxon>Euteleostomi</taxon>
        <taxon>Amphibia</taxon>
        <taxon>Batrachia</taxon>
        <taxon>Caudata</taxon>
        <taxon>Salamandroidea</taxon>
        <taxon>Salamandridae</taxon>
        <taxon>Pleurodelinae</taxon>
        <taxon>Pleurodeles</taxon>
    </lineage>
</organism>
<evidence type="ECO:0000256" key="1">
    <source>
        <dbReference type="SAM" id="MobiDB-lite"/>
    </source>
</evidence>
<feature type="compositionally biased region" description="Basic and acidic residues" evidence="1">
    <location>
        <begin position="22"/>
        <end position="34"/>
    </location>
</feature>
<dbReference type="EMBL" id="JANPWB010000009">
    <property type="protein sequence ID" value="KAJ1154579.1"/>
    <property type="molecule type" value="Genomic_DNA"/>
</dbReference>
<keyword evidence="3" id="KW-1185">Reference proteome</keyword>
<proteinExistence type="predicted"/>
<reference evidence="2" key="1">
    <citation type="journal article" date="2022" name="bioRxiv">
        <title>Sequencing and chromosome-scale assembly of the giantPleurodeles waltlgenome.</title>
        <authorList>
            <person name="Brown T."/>
            <person name="Elewa A."/>
            <person name="Iarovenko S."/>
            <person name="Subramanian E."/>
            <person name="Araus A.J."/>
            <person name="Petzold A."/>
            <person name="Susuki M."/>
            <person name="Suzuki K.-i.T."/>
            <person name="Hayashi T."/>
            <person name="Toyoda A."/>
            <person name="Oliveira C."/>
            <person name="Osipova E."/>
            <person name="Leigh N.D."/>
            <person name="Simon A."/>
            <person name="Yun M.H."/>
        </authorList>
    </citation>
    <scope>NUCLEOTIDE SEQUENCE</scope>
    <source>
        <strain evidence="2">20211129_DDA</strain>
        <tissue evidence="2">Liver</tissue>
    </source>
</reference>
<gene>
    <name evidence="2" type="ORF">NDU88_007325</name>
</gene>